<dbReference type="InterPro" id="IPR050331">
    <property type="entry name" value="Zinc_finger"/>
</dbReference>
<dbReference type="SMART" id="SM00868">
    <property type="entry name" value="zf-AD"/>
    <property type="match status" value="1"/>
</dbReference>
<keyword evidence="8" id="KW-0238">DNA-binding</keyword>
<dbReference type="PANTHER" id="PTHR16515">
    <property type="entry name" value="PR DOMAIN ZINC FINGER PROTEIN"/>
    <property type="match status" value="1"/>
</dbReference>
<keyword evidence="9" id="KW-0804">Transcription</keyword>
<dbReference type="InterPro" id="IPR012934">
    <property type="entry name" value="Znf_AD"/>
</dbReference>
<evidence type="ECO:0000256" key="13">
    <source>
        <dbReference type="SAM" id="MobiDB-lite"/>
    </source>
</evidence>
<keyword evidence="17" id="KW-1185">Reference proteome</keyword>
<feature type="binding site" evidence="12">
    <location>
        <position position="7"/>
    </location>
    <ligand>
        <name>Zn(2+)</name>
        <dbReference type="ChEBI" id="CHEBI:29105"/>
    </ligand>
</feature>
<dbReference type="GO" id="GO:0003677">
    <property type="term" value="F:DNA binding"/>
    <property type="evidence" value="ECO:0007669"/>
    <property type="project" value="UniProtKB-KW"/>
</dbReference>
<evidence type="ECO:0000313" key="17">
    <source>
        <dbReference type="Proteomes" id="UP000838878"/>
    </source>
</evidence>
<evidence type="ECO:0000256" key="4">
    <source>
        <dbReference type="ARBA" id="ARBA00022737"/>
    </source>
</evidence>
<gene>
    <name evidence="16" type="ORF">BINO364_LOCUS1408</name>
</gene>
<dbReference type="PROSITE" id="PS50157">
    <property type="entry name" value="ZINC_FINGER_C2H2_2"/>
    <property type="match status" value="11"/>
</dbReference>
<evidence type="ECO:0000256" key="2">
    <source>
        <dbReference type="ARBA" id="ARBA00006991"/>
    </source>
</evidence>
<dbReference type="GO" id="GO:0005634">
    <property type="term" value="C:nucleus"/>
    <property type="evidence" value="ECO:0007669"/>
    <property type="project" value="UniProtKB-SubCell"/>
</dbReference>
<keyword evidence="4" id="KW-0677">Repeat</keyword>
<dbReference type="GO" id="GO:0008270">
    <property type="term" value="F:zinc ion binding"/>
    <property type="evidence" value="ECO:0007669"/>
    <property type="project" value="UniProtKB-UniRule"/>
</dbReference>
<dbReference type="FunFam" id="3.30.160.60:FF:001506">
    <property type="entry name" value="Zinc finger protein"/>
    <property type="match status" value="1"/>
</dbReference>
<dbReference type="GO" id="GO:0010468">
    <property type="term" value="P:regulation of gene expression"/>
    <property type="evidence" value="ECO:0007669"/>
    <property type="project" value="TreeGrafter"/>
</dbReference>
<feature type="domain" description="C2H2-type" evidence="14">
    <location>
        <begin position="612"/>
        <end position="634"/>
    </location>
</feature>
<keyword evidence="10" id="KW-0539">Nucleus</keyword>
<feature type="binding site" evidence="12">
    <location>
        <position position="46"/>
    </location>
    <ligand>
        <name>Zn(2+)</name>
        <dbReference type="ChEBI" id="CHEBI:29105"/>
    </ligand>
</feature>
<dbReference type="PROSITE" id="PS51915">
    <property type="entry name" value="ZAD"/>
    <property type="match status" value="1"/>
</dbReference>
<feature type="region of interest" description="Disordered" evidence="13">
    <location>
        <begin position="82"/>
        <end position="103"/>
    </location>
</feature>
<keyword evidence="3 12" id="KW-0479">Metal-binding</keyword>
<feature type="domain" description="C2H2-type" evidence="14">
    <location>
        <begin position="260"/>
        <end position="287"/>
    </location>
</feature>
<name>A0A8J9Y5H7_9NEOP</name>
<dbReference type="Pfam" id="PF12874">
    <property type="entry name" value="zf-met"/>
    <property type="match status" value="1"/>
</dbReference>
<dbReference type="Pfam" id="PF07776">
    <property type="entry name" value="zf-AD"/>
    <property type="match status" value="1"/>
</dbReference>
<keyword evidence="6 12" id="KW-0862">Zinc</keyword>
<feature type="domain" description="C2H2-type" evidence="14">
    <location>
        <begin position="556"/>
        <end position="583"/>
    </location>
</feature>
<reference evidence="16" key="1">
    <citation type="submission" date="2021-12" db="EMBL/GenBank/DDBJ databases">
        <authorList>
            <person name="Martin H S."/>
        </authorList>
    </citation>
    <scope>NUCLEOTIDE SEQUENCE</scope>
</reference>
<dbReference type="SUPFAM" id="SSF57667">
    <property type="entry name" value="beta-beta-alpha zinc fingers"/>
    <property type="match status" value="7"/>
</dbReference>
<feature type="binding site" evidence="12">
    <location>
        <position position="4"/>
    </location>
    <ligand>
        <name>Zn(2+)</name>
        <dbReference type="ChEBI" id="CHEBI:29105"/>
    </ligand>
</feature>
<feature type="domain" description="C2H2-type" evidence="14">
    <location>
        <begin position="584"/>
        <end position="611"/>
    </location>
</feature>
<evidence type="ECO:0000256" key="7">
    <source>
        <dbReference type="ARBA" id="ARBA00023015"/>
    </source>
</evidence>
<evidence type="ECO:0000256" key="5">
    <source>
        <dbReference type="ARBA" id="ARBA00022771"/>
    </source>
</evidence>
<evidence type="ECO:0000313" key="16">
    <source>
        <dbReference type="EMBL" id="CAH0714346.1"/>
    </source>
</evidence>
<protein>
    <submittedName>
        <fullName evidence="16">Uncharacterized protein</fullName>
    </submittedName>
</protein>
<evidence type="ECO:0000259" key="14">
    <source>
        <dbReference type="PROSITE" id="PS50157"/>
    </source>
</evidence>
<evidence type="ECO:0000256" key="8">
    <source>
        <dbReference type="ARBA" id="ARBA00023125"/>
    </source>
</evidence>
<dbReference type="PANTHER" id="PTHR16515:SF66">
    <property type="entry name" value="C2H2-TYPE DOMAIN-CONTAINING PROTEIN"/>
    <property type="match status" value="1"/>
</dbReference>
<dbReference type="Gene3D" id="3.40.1800.20">
    <property type="match status" value="1"/>
</dbReference>
<feature type="domain" description="C2H2-type" evidence="14">
    <location>
        <begin position="528"/>
        <end position="550"/>
    </location>
</feature>
<dbReference type="EMBL" id="OV170221">
    <property type="protein sequence ID" value="CAH0714346.1"/>
    <property type="molecule type" value="Genomic_DNA"/>
</dbReference>
<evidence type="ECO:0000256" key="3">
    <source>
        <dbReference type="ARBA" id="ARBA00022723"/>
    </source>
</evidence>
<dbReference type="InterPro" id="IPR013087">
    <property type="entry name" value="Znf_C2H2_type"/>
</dbReference>
<feature type="domain" description="C2H2-type" evidence="14">
    <location>
        <begin position="172"/>
        <end position="199"/>
    </location>
</feature>
<accession>A0A8J9Y5H7</accession>
<feature type="non-terminal residue" evidence="16">
    <location>
        <position position="646"/>
    </location>
</feature>
<comment type="subcellular location">
    <subcellularLocation>
        <location evidence="1">Nucleus</location>
    </subcellularLocation>
</comment>
<dbReference type="SUPFAM" id="SSF57716">
    <property type="entry name" value="Glucocorticoid receptor-like (DNA-binding domain)"/>
    <property type="match status" value="1"/>
</dbReference>
<feature type="domain" description="ZAD" evidence="15">
    <location>
        <begin position="2"/>
        <end position="73"/>
    </location>
</feature>
<organism evidence="16 17">
    <name type="scientific">Brenthis ino</name>
    <name type="common">lesser marbled fritillary</name>
    <dbReference type="NCBI Taxonomy" id="405034"/>
    <lineage>
        <taxon>Eukaryota</taxon>
        <taxon>Metazoa</taxon>
        <taxon>Ecdysozoa</taxon>
        <taxon>Arthropoda</taxon>
        <taxon>Hexapoda</taxon>
        <taxon>Insecta</taxon>
        <taxon>Pterygota</taxon>
        <taxon>Neoptera</taxon>
        <taxon>Endopterygota</taxon>
        <taxon>Lepidoptera</taxon>
        <taxon>Glossata</taxon>
        <taxon>Ditrysia</taxon>
        <taxon>Papilionoidea</taxon>
        <taxon>Nymphalidae</taxon>
        <taxon>Heliconiinae</taxon>
        <taxon>Argynnini</taxon>
        <taxon>Brenthis</taxon>
    </lineage>
</organism>
<keyword evidence="5 11" id="KW-0863">Zinc-finger</keyword>
<feature type="domain" description="C2H2-type" evidence="14">
    <location>
        <begin position="447"/>
        <end position="474"/>
    </location>
</feature>
<dbReference type="Pfam" id="PF00096">
    <property type="entry name" value="zf-C2H2"/>
    <property type="match status" value="4"/>
</dbReference>
<dbReference type="InterPro" id="IPR036236">
    <property type="entry name" value="Znf_C2H2_sf"/>
</dbReference>
<keyword evidence="7" id="KW-0805">Transcription regulation</keyword>
<proteinExistence type="inferred from homology"/>
<dbReference type="OrthoDB" id="8922241at2759"/>
<dbReference type="PROSITE" id="PS00028">
    <property type="entry name" value="ZINC_FINGER_C2H2_1"/>
    <property type="match status" value="14"/>
</dbReference>
<evidence type="ECO:0000259" key="15">
    <source>
        <dbReference type="PROSITE" id="PS51915"/>
    </source>
</evidence>
<evidence type="ECO:0000256" key="11">
    <source>
        <dbReference type="PROSITE-ProRule" id="PRU00042"/>
    </source>
</evidence>
<feature type="domain" description="C2H2-type" evidence="14">
    <location>
        <begin position="144"/>
        <end position="166"/>
    </location>
</feature>
<dbReference type="SMART" id="SM00355">
    <property type="entry name" value="ZnF_C2H2"/>
    <property type="match status" value="16"/>
</dbReference>
<comment type="similarity">
    <text evidence="2">Belongs to the krueppel C2H2-type zinc-finger protein family.</text>
</comment>
<feature type="binding site" evidence="12">
    <location>
        <position position="49"/>
    </location>
    <ligand>
        <name>Zn(2+)</name>
        <dbReference type="ChEBI" id="CHEBI:29105"/>
    </ligand>
</feature>
<dbReference type="Gene3D" id="3.30.160.60">
    <property type="entry name" value="Classic Zinc Finger"/>
    <property type="match status" value="8"/>
</dbReference>
<evidence type="ECO:0000256" key="9">
    <source>
        <dbReference type="ARBA" id="ARBA00023163"/>
    </source>
</evidence>
<evidence type="ECO:0000256" key="1">
    <source>
        <dbReference type="ARBA" id="ARBA00004123"/>
    </source>
</evidence>
<evidence type="ECO:0000256" key="10">
    <source>
        <dbReference type="ARBA" id="ARBA00023242"/>
    </source>
</evidence>
<sequence length="646" mass="75553">MIKCRACLKTEENLKMYPLNDKIIVYFNLLTEINVKLNDSMPQQICECCLDIVNLFIEFRAKCILSNSILLDNNIQNIKEENRESKTDNDSIKQEKSELHNSDGVHSDVDDNFIYELVLNEKQFEGASNDKLEGKCKKKLVKSFSCGLCIKEFKERNSLVEHLDIHKINGDNICDLCMQNFSDWQELFSHRLIHLSNKNDKVCHICFTKFVSPAFLEYHYKKQHLNKENPILRCCSCKQSYTTPQELQEHKARCHGEESLICNCCSKIFTNEKQLKQHVTKHTERKTVEDVIENSSKNIGNLETNHKVSNEQKEKDLNAKKSKNIKKMETRLLCGLCENIYESLDSLLEHLDSHKKNSDNTCRVCAQTFTNWTQLFSHRLQHLPTKQKACHICFKGFRSHVYLEHHYNKIHCNNEKAMVNCLTCNKSYNTPIKLRKHVWRSHSNKTFICDFCSRTYCQKDQLRKHIKGHMGRESLECDQCDYSTKYITNLKEHKIRKHTPKRVYCKVCSRVFSDQLKLDAHKCNVRSLICSTCGKTFKGNKQLTRHMASHESVGRFQCARCPARYRSRSALRAHRDRHDGVRARRCPHCPAAFYSFSVLTKHKRTHTGIKPYVCKICQKAFTGNNNLKVHMRVHGEYLITKRVTNK</sequence>
<dbReference type="Proteomes" id="UP000838878">
    <property type="component" value="Chromosome 1"/>
</dbReference>
<dbReference type="AlphaFoldDB" id="A0A8J9Y5H7"/>
<evidence type="ECO:0000256" key="12">
    <source>
        <dbReference type="PROSITE-ProRule" id="PRU01263"/>
    </source>
</evidence>
<feature type="domain" description="C2H2-type" evidence="14">
    <location>
        <begin position="360"/>
        <end position="387"/>
    </location>
</feature>
<feature type="domain" description="C2H2-type" evidence="14">
    <location>
        <begin position="475"/>
        <end position="503"/>
    </location>
</feature>
<evidence type="ECO:0000256" key="6">
    <source>
        <dbReference type="ARBA" id="ARBA00022833"/>
    </source>
</evidence>
<feature type="domain" description="C2H2-type" evidence="14">
    <location>
        <begin position="388"/>
        <end position="416"/>
    </location>
</feature>